<dbReference type="HOGENOM" id="CLU_054933_0_0_9"/>
<accession>A0A0B5AXD4</accession>
<dbReference type="AlphaFoldDB" id="A0A0B5AXD4"/>
<evidence type="ECO:0000313" key="2">
    <source>
        <dbReference type="Proteomes" id="UP000031449"/>
    </source>
</evidence>
<gene>
    <name evidence="1" type="ORF">JMA_39150</name>
</gene>
<keyword evidence="1" id="KW-0614">Plasmid</keyword>
<dbReference type="BioCyc" id="JESP1508404:G14D9-13199-MONOMER"/>
<evidence type="ECO:0000313" key="1">
    <source>
        <dbReference type="EMBL" id="AJD93233.1"/>
    </source>
</evidence>
<protein>
    <submittedName>
        <fullName evidence="1">Uncharacterized protein</fullName>
    </submittedName>
</protein>
<keyword evidence="2" id="KW-1185">Reference proteome</keyword>
<reference evidence="1 2" key="1">
    <citation type="submission" date="2014-08" db="EMBL/GenBank/DDBJ databases">
        <title>Complete genome of a marine bacteria Jeotgalibacillus malaysiensis.</title>
        <authorList>
            <person name="Yaakop A.S."/>
            <person name="Chan K.-G."/>
            <person name="Goh K.M."/>
        </authorList>
    </citation>
    <scope>NUCLEOTIDE SEQUENCE [LARGE SCALE GENOMIC DNA]</scope>
    <source>
        <strain evidence="1 2">D5</strain>
        <plasmid evidence="2">Plasmid</plasmid>
    </source>
</reference>
<dbReference type="Proteomes" id="UP000031449">
    <property type="component" value="Plasmid unnamed"/>
</dbReference>
<geneLocation type="plasmid" evidence="2"/>
<organism evidence="1 2">
    <name type="scientific">Jeotgalibacillus malaysiensis</name>
    <dbReference type="NCBI Taxonomy" id="1508404"/>
    <lineage>
        <taxon>Bacteria</taxon>
        <taxon>Bacillati</taxon>
        <taxon>Bacillota</taxon>
        <taxon>Bacilli</taxon>
        <taxon>Bacillales</taxon>
        <taxon>Caryophanaceae</taxon>
        <taxon>Jeotgalibacillus</taxon>
    </lineage>
</organism>
<dbReference type="KEGG" id="jeo:JMA_39150"/>
<proteinExistence type="predicted"/>
<name>A0A0B5AXD4_9BACL</name>
<sequence>MNKQKKYEMIEENNVGVGKFRIRALRDIPKYGVKKGDMGGLIDSELNLPHDTDGWVSYDSRVLHSARVVHGYVCEESILCDESILHEGMIKHSEVRGNSELFQGTHVEHSLVKNCQFFNSAFIYQSTISGMTCYYRVSLKYVKVKPLTSLYVNADINWHDVKMEIDTGFIELSTKMKNVAIQAEELDVDTVLNIENARLKAETFIKMSRHRKENDYCTEIKGEEASPIQFKGSHLTVEGSKLSGSVTLKGDLSILYSTLSDMASIQMNGTLIDCEVSEMAKVVGKSEKTFTLDNRELSGDSITQLR</sequence>
<dbReference type="EMBL" id="CP009417">
    <property type="protein sequence ID" value="AJD93233.1"/>
    <property type="molecule type" value="Genomic_DNA"/>
</dbReference>